<dbReference type="Gene3D" id="3.40.50.1440">
    <property type="entry name" value="Tubulin/FtsZ, GTPase domain"/>
    <property type="match status" value="1"/>
</dbReference>
<dbReference type="PRINTS" id="PR00423">
    <property type="entry name" value="CELLDVISFTSZ"/>
</dbReference>
<reference evidence="4 5" key="1">
    <citation type="submission" date="2007-10" db="EMBL/GenBank/DDBJ databases">
        <title>Complete sequence of Desulfococcus oleovorans Hxd3.</title>
        <authorList>
            <consortium name="US DOE Joint Genome Institute"/>
            <person name="Copeland A."/>
            <person name="Lucas S."/>
            <person name="Lapidus A."/>
            <person name="Barry K."/>
            <person name="Glavina del Rio T."/>
            <person name="Dalin E."/>
            <person name="Tice H."/>
            <person name="Pitluck S."/>
            <person name="Kiss H."/>
            <person name="Brettin T."/>
            <person name="Bruce D."/>
            <person name="Detter J.C."/>
            <person name="Han C."/>
            <person name="Schmutz J."/>
            <person name="Larimer F."/>
            <person name="Land M."/>
            <person name="Hauser L."/>
            <person name="Kyrpides N."/>
            <person name="Kim E."/>
            <person name="Wawrik B."/>
            <person name="Richardson P."/>
        </authorList>
    </citation>
    <scope>NUCLEOTIDE SEQUENCE [LARGE SCALE GENOMIC DNA]</scope>
    <source>
        <strain evidence="5">DSM 6200 / JCM 39069 / Hxd3</strain>
    </source>
</reference>
<dbReference type="GO" id="GO:0032153">
    <property type="term" value="C:cell division site"/>
    <property type="evidence" value="ECO:0007669"/>
    <property type="project" value="TreeGrafter"/>
</dbReference>
<name>A8ZS47_DESOH</name>
<dbReference type="SUPFAM" id="SSF52490">
    <property type="entry name" value="Tubulin nucleotide-binding domain-like"/>
    <property type="match status" value="1"/>
</dbReference>
<dbReference type="InterPro" id="IPR036525">
    <property type="entry name" value="Tubulin/FtsZ_GTPase_sf"/>
</dbReference>
<accession>A8ZS47</accession>
<dbReference type="GO" id="GO:0005737">
    <property type="term" value="C:cytoplasm"/>
    <property type="evidence" value="ECO:0007669"/>
    <property type="project" value="TreeGrafter"/>
</dbReference>
<dbReference type="EMBL" id="CP000859">
    <property type="protein sequence ID" value="ABW66065.1"/>
    <property type="molecule type" value="Genomic_DNA"/>
</dbReference>
<evidence type="ECO:0000256" key="2">
    <source>
        <dbReference type="ARBA" id="ARBA00023134"/>
    </source>
</evidence>
<dbReference type="PANTHER" id="PTHR30314">
    <property type="entry name" value="CELL DIVISION PROTEIN FTSZ-RELATED"/>
    <property type="match status" value="1"/>
</dbReference>
<dbReference type="HOGENOM" id="CLU_024865_6_0_7"/>
<evidence type="ECO:0000259" key="3">
    <source>
        <dbReference type="SMART" id="SM00864"/>
    </source>
</evidence>
<protein>
    <submittedName>
        <fullName evidence="4">Tubulin/FtsZ GTPase</fullName>
    </submittedName>
</protein>
<dbReference type="eggNOG" id="COG0206">
    <property type="taxonomic scope" value="Bacteria"/>
</dbReference>
<proteinExistence type="predicted"/>
<sequence>MMMNRPTIAIVGVGGAGLNMVNYLKRTGINDPDRAQYIAVNCDRESLSRCEADILLPIGVKSFDGPGAKGNVRLGRDCAIESRDTIMPALEAFQLVFIVAGLGGGTGTGAAIEIARMGRDLGAITVALVTLPFSFESKKRMQNAEKGLAVLGQFTDALIVLPNNRLRRLASLQLTIKELFDLSSEHIRQAISGFIPLLYQAEGL</sequence>
<dbReference type="STRING" id="96561.Dole_0255"/>
<evidence type="ECO:0000313" key="5">
    <source>
        <dbReference type="Proteomes" id="UP000008561"/>
    </source>
</evidence>
<dbReference type="InterPro" id="IPR045061">
    <property type="entry name" value="FtsZ/CetZ"/>
</dbReference>
<dbReference type="GO" id="GO:0051301">
    <property type="term" value="P:cell division"/>
    <property type="evidence" value="ECO:0007669"/>
    <property type="project" value="TreeGrafter"/>
</dbReference>
<dbReference type="GO" id="GO:0005525">
    <property type="term" value="F:GTP binding"/>
    <property type="evidence" value="ECO:0007669"/>
    <property type="project" value="UniProtKB-KW"/>
</dbReference>
<keyword evidence="1" id="KW-0547">Nucleotide-binding</keyword>
<gene>
    <name evidence="4" type="ordered locus">Dole_0255</name>
</gene>
<keyword evidence="5" id="KW-1185">Reference proteome</keyword>
<keyword evidence="2" id="KW-0342">GTP-binding</keyword>
<dbReference type="GO" id="GO:0003924">
    <property type="term" value="F:GTPase activity"/>
    <property type="evidence" value="ECO:0007669"/>
    <property type="project" value="InterPro"/>
</dbReference>
<feature type="domain" description="Tubulin/FtsZ GTPase" evidence="3">
    <location>
        <begin position="7"/>
        <end position="203"/>
    </location>
</feature>
<organism evidence="4 5">
    <name type="scientific">Desulfosudis oleivorans (strain DSM 6200 / JCM 39069 / Hxd3)</name>
    <name type="common">Desulfococcus oleovorans</name>
    <dbReference type="NCBI Taxonomy" id="96561"/>
    <lineage>
        <taxon>Bacteria</taxon>
        <taxon>Pseudomonadati</taxon>
        <taxon>Thermodesulfobacteriota</taxon>
        <taxon>Desulfobacteria</taxon>
        <taxon>Desulfobacterales</taxon>
        <taxon>Desulfosudaceae</taxon>
        <taxon>Desulfosudis</taxon>
    </lineage>
</organism>
<dbReference type="AlphaFoldDB" id="A8ZS47"/>
<evidence type="ECO:0000313" key="4">
    <source>
        <dbReference type="EMBL" id="ABW66065.1"/>
    </source>
</evidence>
<dbReference type="Pfam" id="PF00091">
    <property type="entry name" value="Tubulin"/>
    <property type="match status" value="1"/>
</dbReference>
<dbReference type="KEGG" id="dol:Dole_0255"/>
<dbReference type="InterPro" id="IPR003008">
    <property type="entry name" value="Tubulin_FtsZ_GTPase"/>
</dbReference>
<dbReference type="SMART" id="SM00864">
    <property type="entry name" value="Tubulin"/>
    <property type="match status" value="1"/>
</dbReference>
<evidence type="ECO:0000256" key="1">
    <source>
        <dbReference type="ARBA" id="ARBA00022741"/>
    </source>
</evidence>
<dbReference type="Proteomes" id="UP000008561">
    <property type="component" value="Chromosome"/>
</dbReference>
<dbReference type="PANTHER" id="PTHR30314:SF3">
    <property type="entry name" value="MITOCHONDRIAL DIVISION PROTEIN FSZA"/>
    <property type="match status" value="1"/>
</dbReference>